<organism evidence="10 11">
    <name type="scientific">Fonsecaea erecta</name>
    <dbReference type="NCBI Taxonomy" id="1367422"/>
    <lineage>
        <taxon>Eukaryota</taxon>
        <taxon>Fungi</taxon>
        <taxon>Dikarya</taxon>
        <taxon>Ascomycota</taxon>
        <taxon>Pezizomycotina</taxon>
        <taxon>Eurotiomycetes</taxon>
        <taxon>Chaetothyriomycetidae</taxon>
        <taxon>Chaetothyriales</taxon>
        <taxon>Herpotrichiellaceae</taxon>
        <taxon>Fonsecaea</taxon>
    </lineage>
</organism>
<dbReference type="EMBL" id="LVYI01000002">
    <property type="protein sequence ID" value="OAP63904.1"/>
    <property type="molecule type" value="Genomic_DNA"/>
</dbReference>
<evidence type="ECO:0000256" key="6">
    <source>
        <dbReference type="ARBA" id="ARBA00023136"/>
    </source>
</evidence>
<dbReference type="RefSeq" id="XP_018697271.1">
    <property type="nucleotide sequence ID" value="XM_018834647.1"/>
</dbReference>
<evidence type="ECO:0000256" key="1">
    <source>
        <dbReference type="ARBA" id="ARBA00004141"/>
    </source>
</evidence>
<sequence length="521" mass="56616">MAYTLEDGIKRQHTFTPYVAFVLAILGTGSISYGYTAAIIGTTLGQPSFINYFDLATRSNASALIGSLNAVFQAGGVIGTLLLPVIADRHGRKVACIVPSVIIIIAQAFLAGSVKISMFIVFRFIAGFGCYATAAIVPIMMSELVPPRFRGACVDVMGVGLNVGYTTSGWLGYGFSFWTSDGSANAWRVPLAIGCFFPLLFVAGMPFLPESPRWLCMQGREAEAEEVLRRLHGHPSDPDGDLARAEFFQIQQQLELDSHLDNSWFRLFTKPSYRKRAGLAMLTMFTTQTSGVLLITNYAPLIFSTLGLDAHGQLLILALLVTIGIFENALGMLLVDRFPRPKYMAIGMMGCVAAFATEAGLVAQYANSHNENALRAGVAMMFVFGVFYSLGIDGPQFCYLTEIFPSHLRAKGVSLGVATFSLTNIIWLQAAPSAFASIGWKFYLCLVIPSFLLALIMWFFYPDTRGKPLEEIAAMFGDDDEVAVRQVDVEIDTATHEIHAKGISTGIHVEEAGNAHPGGEK</sequence>
<dbReference type="InterPro" id="IPR036259">
    <property type="entry name" value="MFS_trans_sf"/>
</dbReference>
<dbReference type="Pfam" id="PF00083">
    <property type="entry name" value="Sugar_tr"/>
    <property type="match status" value="1"/>
</dbReference>
<evidence type="ECO:0000256" key="4">
    <source>
        <dbReference type="ARBA" id="ARBA00022692"/>
    </source>
</evidence>
<feature type="transmembrane region" description="Helical" evidence="8">
    <location>
        <begin position="279"/>
        <end position="302"/>
    </location>
</feature>
<dbReference type="GO" id="GO:0005351">
    <property type="term" value="F:carbohydrate:proton symporter activity"/>
    <property type="evidence" value="ECO:0007669"/>
    <property type="project" value="TreeGrafter"/>
</dbReference>
<feature type="transmembrane region" description="Helical" evidence="8">
    <location>
        <begin position="440"/>
        <end position="461"/>
    </location>
</feature>
<dbReference type="Gene3D" id="1.20.1250.20">
    <property type="entry name" value="MFS general substrate transporter like domains"/>
    <property type="match status" value="1"/>
</dbReference>
<dbReference type="PANTHER" id="PTHR48022">
    <property type="entry name" value="PLASTIDIC GLUCOSE TRANSPORTER 4"/>
    <property type="match status" value="1"/>
</dbReference>
<keyword evidence="4 8" id="KW-0812">Transmembrane</keyword>
<dbReference type="PROSITE" id="PS50850">
    <property type="entry name" value="MFS"/>
    <property type="match status" value="1"/>
</dbReference>
<comment type="subcellular location">
    <subcellularLocation>
        <location evidence="1">Membrane</location>
        <topology evidence="1">Multi-pass membrane protein</topology>
    </subcellularLocation>
</comment>
<feature type="domain" description="Major facilitator superfamily (MFS) profile" evidence="9">
    <location>
        <begin position="22"/>
        <end position="465"/>
    </location>
</feature>
<evidence type="ECO:0000256" key="8">
    <source>
        <dbReference type="SAM" id="Phobius"/>
    </source>
</evidence>
<feature type="transmembrane region" description="Helical" evidence="8">
    <location>
        <begin position="152"/>
        <end position="175"/>
    </location>
</feature>
<gene>
    <name evidence="10" type="ORF">AYL99_03131</name>
</gene>
<keyword evidence="11" id="KW-1185">Reference proteome</keyword>
<dbReference type="InterPro" id="IPR020846">
    <property type="entry name" value="MFS_dom"/>
</dbReference>
<keyword evidence="6 8" id="KW-0472">Membrane</keyword>
<name>A0A178ZVS6_9EURO</name>
<reference evidence="10 11" key="1">
    <citation type="submission" date="2016-04" db="EMBL/GenBank/DDBJ databases">
        <title>Draft genome of Fonsecaea erecta CBS 125763.</title>
        <authorList>
            <person name="Weiss V.A."/>
            <person name="Vicente V.A."/>
            <person name="Raittz R.T."/>
            <person name="Moreno L.F."/>
            <person name="De Souza E.M."/>
            <person name="Pedrosa F.O."/>
            <person name="Steffens M.B."/>
            <person name="Faoro H."/>
            <person name="Tadra-Sfeir M.Z."/>
            <person name="Najafzadeh M.J."/>
            <person name="Felipe M.S."/>
            <person name="Teixeira M."/>
            <person name="Sun J."/>
            <person name="Xi L."/>
            <person name="Gomes R."/>
            <person name="De Azevedo C.M."/>
            <person name="Salgado C.G."/>
            <person name="Da Silva M.B."/>
            <person name="Nascimento M.F."/>
            <person name="Queiroz-Telles F."/>
            <person name="Attili D.S."/>
            <person name="Gorbushina A."/>
        </authorList>
    </citation>
    <scope>NUCLEOTIDE SEQUENCE [LARGE SCALE GENOMIC DNA]</scope>
    <source>
        <strain evidence="10 11">CBS 125763</strain>
    </source>
</reference>
<evidence type="ECO:0000259" key="9">
    <source>
        <dbReference type="PROSITE" id="PS50850"/>
    </source>
</evidence>
<feature type="transmembrane region" description="Helical" evidence="8">
    <location>
        <begin position="120"/>
        <end position="140"/>
    </location>
</feature>
<dbReference type="SUPFAM" id="SSF103473">
    <property type="entry name" value="MFS general substrate transporter"/>
    <property type="match status" value="1"/>
</dbReference>
<comment type="similarity">
    <text evidence="2 7">Belongs to the major facilitator superfamily. Sugar transporter (TC 2.A.1.1) family.</text>
</comment>
<protein>
    <recommendedName>
        <fullName evidence="9">Major facilitator superfamily (MFS) profile domain-containing protein</fullName>
    </recommendedName>
</protein>
<dbReference type="InterPro" id="IPR005828">
    <property type="entry name" value="MFS_sugar_transport-like"/>
</dbReference>
<dbReference type="OrthoDB" id="6612291at2759"/>
<feature type="transmembrane region" description="Helical" evidence="8">
    <location>
        <begin position="18"/>
        <end position="41"/>
    </location>
</feature>
<dbReference type="GeneID" id="30007301"/>
<dbReference type="GO" id="GO:0016020">
    <property type="term" value="C:membrane"/>
    <property type="evidence" value="ECO:0007669"/>
    <property type="project" value="UniProtKB-SubCell"/>
</dbReference>
<feature type="transmembrane region" description="Helical" evidence="8">
    <location>
        <begin position="61"/>
        <end position="87"/>
    </location>
</feature>
<comment type="caution">
    <text evidence="10">The sequence shown here is derived from an EMBL/GenBank/DDBJ whole genome shotgun (WGS) entry which is preliminary data.</text>
</comment>
<feature type="transmembrane region" description="Helical" evidence="8">
    <location>
        <begin position="314"/>
        <end position="334"/>
    </location>
</feature>
<dbReference type="InterPro" id="IPR003663">
    <property type="entry name" value="Sugar/inositol_transpt"/>
</dbReference>
<evidence type="ECO:0000256" key="5">
    <source>
        <dbReference type="ARBA" id="ARBA00022989"/>
    </source>
</evidence>
<proteinExistence type="inferred from homology"/>
<evidence type="ECO:0000313" key="10">
    <source>
        <dbReference type="EMBL" id="OAP63904.1"/>
    </source>
</evidence>
<keyword evidence="3 7" id="KW-0813">Transport</keyword>
<feature type="transmembrane region" description="Helical" evidence="8">
    <location>
        <begin position="346"/>
        <end position="366"/>
    </location>
</feature>
<feature type="transmembrane region" description="Helical" evidence="8">
    <location>
        <begin position="372"/>
        <end position="391"/>
    </location>
</feature>
<accession>A0A178ZVS6</accession>
<evidence type="ECO:0000256" key="3">
    <source>
        <dbReference type="ARBA" id="ARBA00022448"/>
    </source>
</evidence>
<dbReference type="NCBIfam" id="TIGR00879">
    <property type="entry name" value="SP"/>
    <property type="match status" value="1"/>
</dbReference>
<dbReference type="PANTHER" id="PTHR48022:SF11">
    <property type="entry name" value="MONOSACCHARIDE TRANSPORTER (HXT8), PUTATIVE (AFU_ORTHOLOGUE AFUA_2G08120)-RELATED"/>
    <property type="match status" value="1"/>
</dbReference>
<dbReference type="PRINTS" id="PR00171">
    <property type="entry name" value="SUGRTRNSPORT"/>
</dbReference>
<keyword evidence="5 8" id="KW-1133">Transmembrane helix</keyword>
<dbReference type="Proteomes" id="UP000078343">
    <property type="component" value="Unassembled WGS sequence"/>
</dbReference>
<feature type="transmembrane region" description="Helical" evidence="8">
    <location>
        <begin position="412"/>
        <end position="428"/>
    </location>
</feature>
<evidence type="ECO:0000313" key="11">
    <source>
        <dbReference type="Proteomes" id="UP000078343"/>
    </source>
</evidence>
<evidence type="ECO:0000256" key="2">
    <source>
        <dbReference type="ARBA" id="ARBA00010992"/>
    </source>
</evidence>
<dbReference type="InterPro" id="IPR050360">
    <property type="entry name" value="MFS_Sugar_Transporters"/>
</dbReference>
<evidence type="ECO:0000256" key="7">
    <source>
        <dbReference type="RuleBase" id="RU003346"/>
    </source>
</evidence>
<dbReference type="AlphaFoldDB" id="A0A178ZVS6"/>
<feature type="transmembrane region" description="Helical" evidence="8">
    <location>
        <begin position="187"/>
        <end position="208"/>
    </location>
</feature>